<accession>A0ACC2ZI43</accession>
<dbReference type="Proteomes" id="UP001172680">
    <property type="component" value="Unassembled WGS sequence"/>
</dbReference>
<sequence>MIARDPYRDRFTEQLLRATLHRLFQALDYLHTDRKVIHTDISATNVLLEIDDETVLDSFVNQELEHPSPRKQVEDSVVYVSRLFDWPPGADEPILSDFGSAEWGDAENTRNAGPDLYRAPEVMLKMRWSYPVDIWNVGVLIWDLFEGRTLFYGQDPDGKGYSTRVHLAKLIALLGPPPAEFIKRGKRSPEFFDDDGKWHADVPIPAPTSLGQLEENLEGKRKELFLNFMRSMLQWVPESRKTAKELLDDPWLNDKIG</sequence>
<protein>
    <submittedName>
        <fullName evidence="1">Uncharacterized protein</fullName>
    </submittedName>
</protein>
<proteinExistence type="predicted"/>
<evidence type="ECO:0000313" key="2">
    <source>
        <dbReference type="Proteomes" id="UP001172680"/>
    </source>
</evidence>
<reference evidence="1" key="1">
    <citation type="submission" date="2022-10" db="EMBL/GenBank/DDBJ databases">
        <title>Culturing micro-colonial fungi from biological soil crusts in the Mojave desert and describing Neophaeococcomyces mojavensis, and introducing the new genera and species Taxawa tesnikishii.</title>
        <authorList>
            <person name="Kurbessoian T."/>
            <person name="Stajich J.E."/>
        </authorList>
    </citation>
    <scope>NUCLEOTIDE SEQUENCE</scope>
    <source>
        <strain evidence="1">JES_115</strain>
    </source>
</reference>
<keyword evidence="2" id="KW-1185">Reference proteome</keyword>
<organism evidence="1 2">
    <name type="scientific">Coniosporium tulheliwenetii</name>
    <dbReference type="NCBI Taxonomy" id="3383036"/>
    <lineage>
        <taxon>Eukaryota</taxon>
        <taxon>Fungi</taxon>
        <taxon>Dikarya</taxon>
        <taxon>Ascomycota</taxon>
        <taxon>Pezizomycotina</taxon>
        <taxon>Dothideomycetes</taxon>
        <taxon>Dothideomycetes incertae sedis</taxon>
        <taxon>Coniosporium</taxon>
    </lineage>
</organism>
<gene>
    <name evidence="1" type="ORF">H2199_002181</name>
</gene>
<dbReference type="EMBL" id="JAPDRP010000005">
    <property type="protein sequence ID" value="KAJ9647194.1"/>
    <property type="molecule type" value="Genomic_DNA"/>
</dbReference>
<evidence type="ECO:0000313" key="1">
    <source>
        <dbReference type="EMBL" id="KAJ9647194.1"/>
    </source>
</evidence>
<comment type="caution">
    <text evidence="1">The sequence shown here is derived from an EMBL/GenBank/DDBJ whole genome shotgun (WGS) entry which is preliminary data.</text>
</comment>
<name>A0ACC2ZI43_9PEZI</name>